<dbReference type="InterPro" id="IPR008949">
    <property type="entry name" value="Isoprenoid_synthase_dom_sf"/>
</dbReference>
<evidence type="ECO:0000256" key="5">
    <source>
        <dbReference type="ARBA" id="ARBA00022723"/>
    </source>
</evidence>
<evidence type="ECO:0000256" key="2">
    <source>
        <dbReference type="ARBA" id="ARBA00005128"/>
    </source>
</evidence>
<keyword evidence="6" id="KW-0460">Magnesium</keyword>
<dbReference type="CDD" id="cd00685">
    <property type="entry name" value="Trans_IPPS_HT"/>
    <property type="match status" value="1"/>
</dbReference>
<dbReference type="GO" id="GO:0008299">
    <property type="term" value="P:isoprenoid biosynthetic process"/>
    <property type="evidence" value="ECO:0007669"/>
    <property type="project" value="InterPro"/>
</dbReference>
<dbReference type="PANTHER" id="PTHR12001:SF85">
    <property type="entry name" value="SHORT CHAIN ISOPRENYL DIPHOSPHATE SYNTHASE"/>
    <property type="match status" value="1"/>
</dbReference>
<dbReference type="SFLD" id="SFLDG01017">
    <property type="entry name" value="Polyprenyl_Transferase_Like"/>
    <property type="match status" value="1"/>
</dbReference>
<comment type="pathway">
    <text evidence="2">Isoprenoid biosynthesis.</text>
</comment>
<dbReference type="SFLD" id="SFLDS00005">
    <property type="entry name" value="Isoprenoid_Synthase_Type_I"/>
    <property type="match status" value="1"/>
</dbReference>
<dbReference type="PROSITE" id="PS00723">
    <property type="entry name" value="POLYPRENYL_SYNTHASE_1"/>
    <property type="match status" value="1"/>
</dbReference>
<dbReference type="GO" id="GO:0004659">
    <property type="term" value="F:prenyltransferase activity"/>
    <property type="evidence" value="ECO:0007669"/>
    <property type="project" value="InterPro"/>
</dbReference>
<evidence type="ECO:0000313" key="8">
    <source>
        <dbReference type="EMBL" id="NKY02972.1"/>
    </source>
</evidence>
<dbReference type="EMBL" id="JAAXPC010000008">
    <property type="protein sequence ID" value="NKY02972.1"/>
    <property type="molecule type" value="Genomic_DNA"/>
</dbReference>
<evidence type="ECO:0000256" key="1">
    <source>
        <dbReference type="ARBA" id="ARBA00001946"/>
    </source>
</evidence>
<comment type="cofactor">
    <cofactor evidence="1">
        <name>Mg(2+)</name>
        <dbReference type="ChEBI" id="CHEBI:18420"/>
    </cofactor>
</comment>
<dbReference type="InterPro" id="IPR000092">
    <property type="entry name" value="Polyprenyl_synt"/>
</dbReference>
<dbReference type="GO" id="GO:0046872">
    <property type="term" value="F:metal ion binding"/>
    <property type="evidence" value="ECO:0007669"/>
    <property type="project" value="UniProtKB-KW"/>
</dbReference>
<dbReference type="InterPro" id="IPR033749">
    <property type="entry name" value="Polyprenyl_synt_CS"/>
</dbReference>
<dbReference type="SUPFAM" id="SSF48576">
    <property type="entry name" value="Terpenoid synthases"/>
    <property type="match status" value="1"/>
</dbReference>
<sequence length="369" mass="39921">MDSLREHPACRAAEVIRTCVDRMLLATIDGHATILTGVDPDVGRLTDAIRGAAIGGKRLRGQFCVWGARVAAEVSGTAGALSTPGVWETATAIEMFHLAALIHDDIMDGSDARRGMPTVHRAFTDRHVAEHLSGDARAHGSAMAILAGDLCLMWSDELLGDAVADLDRATRSVVRSMWSTMRDEAFAGQTLDMLAQTRETITRQRARTILHYKSAKYTISHPLRLGGALAGAPADLLARYDEIGVLAGEAFQLRDDVLGMFGDPAETGKPVIDDLREGKRTLLVALTQERADPAGRRLLSTSLGNPEVTDDDLLAVRELMAATGALAETEVRIDDLTAAAQEVIDRIEVDESAREALRELVRQSVRRRS</sequence>
<dbReference type="Pfam" id="PF00348">
    <property type="entry name" value="polyprenyl_synt"/>
    <property type="match status" value="1"/>
</dbReference>
<comment type="caution">
    <text evidence="8">The sequence shown here is derived from an EMBL/GenBank/DDBJ whole genome shotgun (WGS) entry which is preliminary data.</text>
</comment>
<dbReference type="PANTHER" id="PTHR12001">
    <property type="entry name" value="GERANYLGERANYL PYROPHOSPHATE SYNTHASE"/>
    <property type="match status" value="1"/>
</dbReference>
<dbReference type="RefSeq" id="WP_006368727.1">
    <property type="nucleotide sequence ID" value="NZ_JAAXPC010000008.1"/>
</dbReference>
<evidence type="ECO:0000313" key="9">
    <source>
        <dbReference type="Proteomes" id="UP000563898"/>
    </source>
</evidence>
<reference evidence="8 9" key="1">
    <citation type="submission" date="2020-04" db="EMBL/GenBank/DDBJ databases">
        <title>MicrobeNet Type strains.</title>
        <authorList>
            <person name="Nicholson A.C."/>
        </authorList>
    </citation>
    <scope>NUCLEOTIDE SEQUENCE [LARGE SCALE GENOMIC DNA]</scope>
    <source>
        <strain evidence="8 9">ATCC BAA-14</strain>
    </source>
</reference>
<dbReference type="Proteomes" id="UP000563898">
    <property type="component" value="Unassembled WGS sequence"/>
</dbReference>
<organism evidence="8 9">
    <name type="scientific">Gordonia polyisoprenivorans</name>
    <dbReference type="NCBI Taxonomy" id="84595"/>
    <lineage>
        <taxon>Bacteria</taxon>
        <taxon>Bacillati</taxon>
        <taxon>Actinomycetota</taxon>
        <taxon>Actinomycetes</taxon>
        <taxon>Mycobacteriales</taxon>
        <taxon>Gordoniaceae</taxon>
        <taxon>Gordonia</taxon>
    </lineage>
</organism>
<keyword evidence="5" id="KW-0479">Metal-binding</keyword>
<evidence type="ECO:0000256" key="3">
    <source>
        <dbReference type="ARBA" id="ARBA00006706"/>
    </source>
</evidence>
<evidence type="ECO:0000256" key="7">
    <source>
        <dbReference type="RuleBase" id="RU004466"/>
    </source>
</evidence>
<keyword evidence="4 7" id="KW-0808">Transferase</keyword>
<protein>
    <submittedName>
        <fullName evidence="8">Polyprenyl synthetase family protein</fullName>
    </submittedName>
</protein>
<proteinExistence type="inferred from homology"/>
<evidence type="ECO:0000256" key="6">
    <source>
        <dbReference type="ARBA" id="ARBA00022842"/>
    </source>
</evidence>
<dbReference type="AlphaFoldDB" id="A0A846WMZ5"/>
<dbReference type="Gene3D" id="1.10.600.10">
    <property type="entry name" value="Farnesyl Diphosphate Synthase"/>
    <property type="match status" value="1"/>
</dbReference>
<comment type="similarity">
    <text evidence="3 7">Belongs to the FPP/GGPP synthase family.</text>
</comment>
<evidence type="ECO:0000256" key="4">
    <source>
        <dbReference type="ARBA" id="ARBA00022679"/>
    </source>
</evidence>
<gene>
    <name evidence="8" type="ORF">HGA05_15485</name>
</gene>
<name>A0A846WMZ5_9ACTN</name>
<accession>A0A846WMZ5</accession>